<dbReference type="RefSeq" id="WP_376835330.1">
    <property type="nucleotide sequence ID" value="NZ_JBHLSW010000004.1"/>
</dbReference>
<evidence type="ECO:0000256" key="6">
    <source>
        <dbReference type="RuleBase" id="RU364112"/>
    </source>
</evidence>
<keyword evidence="6" id="KW-0812">Transmembrane</keyword>
<evidence type="ECO:0000256" key="2">
    <source>
        <dbReference type="ARBA" id="ARBA00022617"/>
    </source>
</evidence>
<keyword evidence="3 6" id="KW-0479">Metal-binding</keyword>
<comment type="caution">
    <text evidence="9">The sequence shown here is derived from an EMBL/GenBank/DDBJ whole genome shotgun (WGS) entry which is preliminary data.</text>
</comment>
<keyword evidence="6" id="KW-1133">Transmembrane helix</keyword>
<keyword evidence="5 6" id="KW-0408">Iron</keyword>
<feature type="transmembrane region" description="Helical" evidence="6">
    <location>
        <begin position="106"/>
        <end position="127"/>
    </location>
</feature>
<dbReference type="InterPro" id="IPR038297">
    <property type="entry name" value="CcmH/CycL/NrfF/Ccl2_sf"/>
</dbReference>
<dbReference type="Proteomes" id="UP001589906">
    <property type="component" value="Unassembled WGS sequence"/>
</dbReference>
<name>A0ABV6R1B9_9CAUL</name>
<evidence type="ECO:0000256" key="5">
    <source>
        <dbReference type="ARBA" id="ARBA00023004"/>
    </source>
</evidence>
<feature type="signal peptide" evidence="6">
    <location>
        <begin position="1"/>
        <end position="19"/>
    </location>
</feature>
<comment type="function">
    <text evidence="6">Possible subunit of a heme lyase.</text>
</comment>
<keyword evidence="2 6" id="KW-0349">Heme</keyword>
<dbReference type="CDD" id="cd16378">
    <property type="entry name" value="CcmH_N"/>
    <property type="match status" value="1"/>
</dbReference>
<keyword evidence="4 6" id="KW-0732">Signal</keyword>
<evidence type="ECO:0000256" key="7">
    <source>
        <dbReference type="SAM" id="MobiDB-lite"/>
    </source>
</evidence>
<feature type="domain" description="CcmH/CycL/Ccl2/NrfF N-terminal" evidence="8">
    <location>
        <begin position="12"/>
        <end position="149"/>
    </location>
</feature>
<keyword evidence="10" id="KW-1185">Reference proteome</keyword>
<evidence type="ECO:0000256" key="3">
    <source>
        <dbReference type="ARBA" id="ARBA00022723"/>
    </source>
</evidence>
<evidence type="ECO:0000256" key="1">
    <source>
        <dbReference type="ARBA" id="ARBA00010342"/>
    </source>
</evidence>
<dbReference type="InterPro" id="IPR051263">
    <property type="entry name" value="C-type_cytochrome_biogenesis"/>
</dbReference>
<organism evidence="9 10">
    <name type="scientific">Brevundimonas balnearis</name>
    <dbReference type="NCBI Taxonomy" id="1572858"/>
    <lineage>
        <taxon>Bacteria</taxon>
        <taxon>Pseudomonadati</taxon>
        <taxon>Pseudomonadota</taxon>
        <taxon>Alphaproteobacteria</taxon>
        <taxon>Caulobacterales</taxon>
        <taxon>Caulobacteraceae</taxon>
        <taxon>Brevundimonas</taxon>
    </lineage>
</organism>
<evidence type="ECO:0000256" key="4">
    <source>
        <dbReference type="ARBA" id="ARBA00022729"/>
    </source>
</evidence>
<dbReference type="PANTHER" id="PTHR47870">
    <property type="entry name" value="CYTOCHROME C-TYPE BIOGENESIS PROTEIN CCMH"/>
    <property type="match status" value="1"/>
</dbReference>
<evidence type="ECO:0000313" key="10">
    <source>
        <dbReference type="Proteomes" id="UP001589906"/>
    </source>
</evidence>
<dbReference type="PANTHER" id="PTHR47870:SF4">
    <property type="entry name" value="CYTOCHROME C-TYPE BIOGENESIS PROTEIN CYCH"/>
    <property type="match status" value="1"/>
</dbReference>
<protein>
    <recommendedName>
        <fullName evidence="6">Cytochrome c-type biogenesis protein</fullName>
    </recommendedName>
</protein>
<dbReference type="InterPro" id="IPR005616">
    <property type="entry name" value="CcmH/CycL/Ccl2/NrfF_N"/>
</dbReference>
<evidence type="ECO:0000259" key="8">
    <source>
        <dbReference type="Pfam" id="PF03918"/>
    </source>
</evidence>
<accession>A0ABV6R1B9</accession>
<evidence type="ECO:0000313" key="9">
    <source>
        <dbReference type="EMBL" id="MFC0633419.1"/>
    </source>
</evidence>
<feature type="chain" id="PRO_5044952780" description="Cytochrome c-type biogenesis protein" evidence="6">
    <location>
        <begin position="20"/>
        <end position="168"/>
    </location>
</feature>
<dbReference type="Gene3D" id="1.10.8.640">
    <property type="entry name" value="Cytochrome C biogenesis protein"/>
    <property type="match status" value="1"/>
</dbReference>
<proteinExistence type="inferred from homology"/>
<reference evidence="9 10" key="1">
    <citation type="submission" date="2024-09" db="EMBL/GenBank/DDBJ databases">
        <authorList>
            <person name="Sun Q."/>
            <person name="Mori K."/>
        </authorList>
    </citation>
    <scope>NUCLEOTIDE SEQUENCE [LARGE SCALE GENOMIC DNA]</scope>
    <source>
        <strain evidence="9 10">NCAIM B.02621</strain>
    </source>
</reference>
<keyword evidence="6" id="KW-0472">Membrane</keyword>
<feature type="region of interest" description="Disordered" evidence="7">
    <location>
        <begin position="132"/>
        <end position="168"/>
    </location>
</feature>
<gene>
    <name evidence="9" type="ORF">ACFFGE_05955</name>
</gene>
<comment type="similarity">
    <text evidence="1 6">Belongs to the CcmH/CycL/Ccl2/NrfF family.</text>
</comment>
<sequence>MIGRLVFAAVAVVMLTAQAEPLSRPDAPLPDAAEEARAQALFEDIRCVVCQHEAISDSPAGVAADMRAWVRERVAEGRTDREIREELVRRYGDYVLFEPPFRAGTLMLWLGPFLIAAGALAGLTAWARRRRTAEPAPLSPEEEARLAEITGAASRRPDPDATSPQGGH</sequence>
<dbReference type="EMBL" id="JBHLSW010000004">
    <property type="protein sequence ID" value="MFC0633419.1"/>
    <property type="molecule type" value="Genomic_DNA"/>
</dbReference>
<dbReference type="Pfam" id="PF03918">
    <property type="entry name" value="CcmH"/>
    <property type="match status" value="1"/>
</dbReference>